<comment type="caution">
    <text evidence="1">The sequence shown here is derived from an EMBL/GenBank/DDBJ whole genome shotgun (WGS) entry which is preliminary data.</text>
</comment>
<dbReference type="AlphaFoldDB" id="A0A7W6HLT4"/>
<dbReference type="RefSeq" id="WP_234801695.1">
    <property type="nucleotide sequence ID" value="NZ_JACIED010000002.1"/>
</dbReference>
<organism evidence="1 2">
    <name type="scientific">Allorhizobium taibaishanense</name>
    <dbReference type="NCBI Taxonomy" id="887144"/>
    <lineage>
        <taxon>Bacteria</taxon>
        <taxon>Pseudomonadati</taxon>
        <taxon>Pseudomonadota</taxon>
        <taxon>Alphaproteobacteria</taxon>
        <taxon>Hyphomicrobiales</taxon>
        <taxon>Rhizobiaceae</taxon>
        <taxon>Rhizobium/Agrobacterium group</taxon>
        <taxon>Allorhizobium</taxon>
    </lineage>
</organism>
<protein>
    <recommendedName>
        <fullName evidence="3">Glycosyl transferase family 1 domain-containing protein</fullName>
    </recommendedName>
</protein>
<name>A0A7W6HLT4_9HYPH</name>
<evidence type="ECO:0000313" key="2">
    <source>
        <dbReference type="Proteomes" id="UP000544107"/>
    </source>
</evidence>
<gene>
    <name evidence="1" type="ORF">GGQ71_001832</name>
</gene>
<dbReference type="EMBL" id="JACIED010000002">
    <property type="protein sequence ID" value="MBB4007569.1"/>
    <property type="molecule type" value="Genomic_DNA"/>
</dbReference>
<dbReference type="Proteomes" id="UP000544107">
    <property type="component" value="Unassembled WGS sequence"/>
</dbReference>
<evidence type="ECO:0008006" key="3">
    <source>
        <dbReference type="Google" id="ProtNLM"/>
    </source>
</evidence>
<proteinExistence type="predicted"/>
<accession>A0A7W6HLT4</accession>
<reference evidence="1 2" key="1">
    <citation type="submission" date="2020-08" db="EMBL/GenBank/DDBJ databases">
        <title>Genomic Encyclopedia of Type Strains, Phase IV (KMG-IV): sequencing the most valuable type-strain genomes for metagenomic binning, comparative biology and taxonomic classification.</title>
        <authorList>
            <person name="Goeker M."/>
        </authorList>
    </citation>
    <scope>NUCLEOTIDE SEQUENCE [LARGE SCALE GENOMIC DNA]</scope>
    <source>
        <strain evidence="1 2">DSM 100021</strain>
    </source>
</reference>
<evidence type="ECO:0000313" key="1">
    <source>
        <dbReference type="EMBL" id="MBB4007569.1"/>
    </source>
</evidence>
<sequence length="305" mass="33930">MIHGAGRAVMHRECIAASQQLVGVMSSSKYNICIIEPDGFRHSMVFLEMAEALGYSLRELGHQAAVNINGFAHDAVNIIFNAHLLAPQDIADLKPDTIIVNTEPLASVDAPVRERILTWAKTGLQIWDYSQSNLELLDQIGGRPAKCLQLGYQKELDRITPAPAQDVDVLFYGSTSDRRSAVFKGLRERGLAVKWLFNVYSCERDAWIARSKVVINMHFFDAQIFEVVRVFYLLSNGVPVVGEVNGQATQIENRFADGIVAASYGDLVDVAEQLVRDPKRLAEQRAIARAAIMRYPQAAFTQQLL</sequence>